<protein>
    <submittedName>
        <fullName evidence="1">Uncharacterized protein</fullName>
    </submittedName>
</protein>
<sequence>MGVPTITGLSVN</sequence>
<organism evidence="1">
    <name type="scientific">Anguilla anguilla</name>
    <name type="common">European freshwater eel</name>
    <name type="synonym">Muraena anguilla</name>
    <dbReference type="NCBI Taxonomy" id="7936"/>
    <lineage>
        <taxon>Eukaryota</taxon>
        <taxon>Metazoa</taxon>
        <taxon>Chordata</taxon>
        <taxon>Craniata</taxon>
        <taxon>Vertebrata</taxon>
        <taxon>Euteleostomi</taxon>
        <taxon>Actinopterygii</taxon>
        <taxon>Neopterygii</taxon>
        <taxon>Teleostei</taxon>
        <taxon>Anguilliformes</taxon>
        <taxon>Anguillidae</taxon>
        <taxon>Anguilla</taxon>
    </lineage>
</organism>
<evidence type="ECO:0000313" key="1">
    <source>
        <dbReference type="EMBL" id="JAH79571.1"/>
    </source>
</evidence>
<proteinExistence type="predicted"/>
<accession>A0A0E9VNH2</accession>
<dbReference type="EMBL" id="GBXM01029006">
    <property type="protein sequence ID" value="JAH79571.1"/>
    <property type="molecule type" value="Transcribed_RNA"/>
</dbReference>
<name>A0A0E9VNH2_ANGAN</name>
<reference evidence="1" key="1">
    <citation type="submission" date="2014-11" db="EMBL/GenBank/DDBJ databases">
        <authorList>
            <person name="Amaro Gonzalez C."/>
        </authorList>
    </citation>
    <scope>NUCLEOTIDE SEQUENCE</scope>
</reference>
<reference evidence="1" key="2">
    <citation type="journal article" date="2015" name="Fish Shellfish Immunol.">
        <title>Early steps in the European eel (Anguilla anguilla)-Vibrio vulnificus interaction in the gills: Role of the RtxA13 toxin.</title>
        <authorList>
            <person name="Callol A."/>
            <person name="Pajuelo D."/>
            <person name="Ebbesson L."/>
            <person name="Teles M."/>
            <person name="MacKenzie S."/>
            <person name="Amaro C."/>
        </authorList>
    </citation>
    <scope>NUCLEOTIDE SEQUENCE</scope>
</reference>